<dbReference type="PANTHER" id="PTHR48043:SF159">
    <property type="entry name" value="EG:EG0003.4 PROTEIN-RELATED"/>
    <property type="match status" value="1"/>
</dbReference>
<dbReference type="GO" id="GO:0016020">
    <property type="term" value="C:membrane"/>
    <property type="evidence" value="ECO:0007669"/>
    <property type="project" value="UniProtKB-SubCell"/>
</dbReference>
<evidence type="ECO:0000256" key="2">
    <source>
        <dbReference type="ARBA" id="ARBA00022676"/>
    </source>
</evidence>
<dbReference type="Gene3D" id="3.40.50.2000">
    <property type="entry name" value="Glycogen Phosphorylase B"/>
    <property type="match status" value="1"/>
</dbReference>
<evidence type="ECO:0000256" key="4">
    <source>
        <dbReference type="RuleBase" id="RU003718"/>
    </source>
</evidence>
<dbReference type="PANTHER" id="PTHR48043">
    <property type="entry name" value="EG:EG0003.4 PROTEIN-RELATED"/>
    <property type="match status" value="1"/>
</dbReference>
<keyword evidence="2 4" id="KW-0328">Glycosyltransferase</keyword>
<dbReference type="GO" id="GO:0015020">
    <property type="term" value="F:glucuronosyltransferase activity"/>
    <property type="evidence" value="ECO:0007669"/>
    <property type="project" value="UniProtKB-EC"/>
</dbReference>
<dbReference type="InterPro" id="IPR002213">
    <property type="entry name" value="UDP_glucos_trans"/>
</dbReference>
<sequence length="522" mass="60006">MFPIIFFSLLFSSSEGARILGVVSGPTPSHQTFFHPIWKGLIQLGHELTVITASPMNNTAINLTEINTDFIYKLWQDEYHTTKLIDKYGKNLYKIVQESRKGFYKVVDKQLEHPEVQKLIQGSYGGFDLVIVEFISPVLSAFASKFNCPYLGVSVTDLNILYQRFFGHPIHPVLYPDFFIPFDGKMSFKERFVSCIMSSMLLMEDFFSDKHIEDQLIKKHFGNNMPSANEITANVSVILTNVNPAFYLRPVGPNFIPIGGLAKPEKATPLPQARFKNVLGNIQRFLDDATDGAIYFSLGTNIKSANIDRKLQDVFINTFRKIKSLKILWKFDGDIIGLPKNVMVVSWCPQQDVLRHPNIKLFITQGGVHSMEEALYFEVPILGLPFVADQEQNVRKFVNRGLGKKIDVKTITVEIFEENIMELIENPKYKQRVVEISSLSKDQPMTGFDKTIWWIEYVLRHKGAKNLRNHVVDMPFYQYYLLDVLGVILSIFLITFFLICLFIKCLCKMYFIKKRNLKNKSD</sequence>
<dbReference type="AlphaFoldDB" id="A0A9P0FAG8"/>
<accession>A0A9P0FAG8</accession>
<comment type="similarity">
    <text evidence="1 4">Belongs to the UDP-glycosyltransferase family.</text>
</comment>
<keyword evidence="3 4" id="KW-0808">Transferase</keyword>
<feature type="transmembrane region" description="Helical" evidence="5">
    <location>
        <begin position="479"/>
        <end position="507"/>
    </location>
</feature>
<evidence type="ECO:0000313" key="7">
    <source>
        <dbReference type="Proteomes" id="UP001154078"/>
    </source>
</evidence>
<evidence type="ECO:0000313" key="6">
    <source>
        <dbReference type="EMBL" id="CAH0547837.1"/>
    </source>
</evidence>
<dbReference type="EMBL" id="OV121132">
    <property type="protein sequence ID" value="CAH0547837.1"/>
    <property type="molecule type" value="Genomic_DNA"/>
</dbReference>
<comment type="subcellular location">
    <subcellularLocation>
        <location evidence="5">Membrane</location>
        <topology evidence="5">Single-pass membrane protein</topology>
    </subcellularLocation>
</comment>
<evidence type="ECO:0000256" key="1">
    <source>
        <dbReference type="ARBA" id="ARBA00009995"/>
    </source>
</evidence>
<feature type="chain" id="PRO_5040542249" description="UDP-glucuronosyltransferase" evidence="5">
    <location>
        <begin position="17"/>
        <end position="522"/>
    </location>
</feature>
<dbReference type="OrthoDB" id="5835829at2759"/>
<dbReference type="PROSITE" id="PS00375">
    <property type="entry name" value="UDPGT"/>
    <property type="match status" value="1"/>
</dbReference>
<evidence type="ECO:0000256" key="3">
    <source>
        <dbReference type="ARBA" id="ARBA00022679"/>
    </source>
</evidence>
<dbReference type="CDD" id="cd03784">
    <property type="entry name" value="GT1_Gtf-like"/>
    <property type="match status" value="1"/>
</dbReference>
<keyword evidence="5" id="KW-0732">Signal</keyword>
<organism evidence="6 7">
    <name type="scientific">Brassicogethes aeneus</name>
    <name type="common">Rape pollen beetle</name>
    <name type="synonym">Meligethes aeneus</name>
    <dbReference type="NCBI Taxonomy" id="1431903"/>
    <lineage>
        <taxon>Eukaryota</taxon>
        <taxon>Metazoa</taxon>
        <taxon>Ecdysozoa</taxon>
        <taxon>Arthropoda</taxon>
        <taxon>Hexapoda</taxon>
        <taxon>Insecta</taxon>
        <taxon>Pterygota</taxon>
        <taxon>Neoptera</taxon>
        <taxon>Endopterygota</taxon>
        <taxon>Coleoptera</taxon>
        <taxon>Polyphaga</taxon>
        <taxon>Cucujiformia</taxon>
        <taxon>Nitidulidae</taxon>
        <taxon>Meligethinae</taxon>
        <taxon>Brassicogethes</taxon>
    </lineage>
</organism>
<proteinExistence type="inferred from homology"/>
<protein>
    <recommendedName>
        <fullName evidence="5">UDP-glucuronosyltransferase</fullName>
        <ecNumber evidence="5">2.4.1.17</ecNumber>
    </recommendedName>
</protein>
<dbReference type="EC" id="2.4.1.17" evidence="5"/>
<keyword evidence="7" id="KW-1185">Reference proteome</keyword>
<dbReference type="Proteomes" id="UP001154078">
    <property type="component" value="Chromosome 1"/>
</dbReference>
<dbReference type="FunFam" id="3.40.50.2000:FF:000050">
    <property type="entry name" value="UDP-glucuronosyltransferase"/>
    <property type="match status" value="1"/>
</dbReference>
<name>A0A9P0FAG8_BRAAE</name>
<dbReference type="InterPro" id="IPR035595">
    <property type="entry name" value="UDP_glycos_trans_CS"/>
</dbReference>
<feature type="signal peptide" evidence="5">
    <location>
        <begin position="1"/>
        <end position="16"/>
    </location>
</feature>
<dbReference type="InterPro" id="IPR050271">
    <property type="entry name" value="UDP-glycosyltransferase"/>
</dbReference>
<dbReference type="Pfam" id="PF00201">
    <property type="entry name" value="UDPGT"/>
    <property type="match status" value="1"/>
</dbReference>
<gene>
    <name evidence="6" type="ORF">MELIAE_LOCUS1745</name>
</gene>
<keyword evidence="5" id="KW-1133">Transmembrane helix</keyword>
<keyword evidence="5" id="KW-0472">Membrane</keyword>
<reference evidence="6" key="1">
    <citation type="submission" date="2021-12" db="EMBL/GenBank/DDBJ databases">
        <authorList>
            <person name="King R."/>
        </authorList>
    </citation>
    <scope>NUCLEOTIDE SEQUENCE</scope>
</reference>
<evidence type="ECO:0000256" key="5">
    <source>
        <dbReference type="RuleBase" id="RU362059"/>
    </source>
</evidence>
<keyword evidence="5" id="KW-0812">Transmembrane</keyword>
<dbReference type="SUPFAM" id="SSF53756">
    <property type="entry name" value="UDP-Glycosyltransferase/glycogen phosphorylase"/>
    <property type="match status" value="1"/>
</dbReference>
<comment type="catalytic activity">
    <reaction evidence="5">
        <text>glucuronate acceptor + UDP-alpha-D-glucuronate = acceptor beta-D-glucuronoside + UDP + H(+)</text>
        <dbReference type="Rhea" id="RHEA:21032"/>
        <dbReference type="ChEBI" id="CHEBI:15378"/>
        <dbReference type="ChEBI" id="CHEBI:58052"/>
        <dbReference type="ChEBI" id="CHEBI:58223"/>
        <dbReference type="ChEBI" id="CHEBI:132367"/>
        <dbReference type="ChEBI" id="CHEBI:132368"/>
        <dbReference type="EC" id="2.4.1.17"/>
    </reaction>
</comment>